<keyword evidence="3" id="KW-1185">Reference proteome</keyword>
<evidence type="ECO:0000256" key="1">
    <source>
        <dbReference type="SAM" id="MobiDB-lite"/>
    </source>
</evidence>
<proteinExistence type="predicted"/>
<reference evidence="2" key="2">
    <citation type="submission" date="2020-11" db="EMBL/GenBank/DDBJ databases">
        <authorList>
            <person name="McCartney M.A."/>
            <person name="Auch B."/>
            <person name="Kono T."/>
            <person name="Mallez S."/>
            <person name="Becker A."/>
            <person name="Gohl D.M."/>
            <person name="Silverstein K.A.T."/>
            <person name="Koren S."/>
            <person name="Bechman K.B."/>
            <person name="Herman A."/>
            <person name="Abrahante J.E."/>
            <person name="Garbe J."/>
        </authorList>
    </citation>
    <scope>NUCLEOTIDE SEQUENCE</scope>
    <source>
        <strain evidence="2">Duluth1</strain>
        <tissue evidence="2">Whole animal</tissue>
    </source>
</reference>
<evidence type="ECO:0000313" key="2">
    <source>
        <dbReference type="EMBL" id="KAH3850481.1"/>
    </source>
</evidence>
<dbReference type="AlphaFoldDB" id="A0A9D4L4T3"/>
<reference evidence="2" key="1">
    <citation type="journal article" date="2019" name="bioRxiv">
        <title>The Genome of the Zebra Mussel, Dreissena polymorpha: A Resource for Invasive Species Research.</title>
        <authorList>
            <person name="McCartney M.A."/>
            <person name="Auch B."/>
            <person name="Kono T."/>
            <person name="Mallez S."/>
            <person name="Zhang Y."/>
            <person name="Obille A."/>
            <person name="Becker A."/>
            <person name="Abrahante J.E."/>
            <person name="Garbe J."/>
            <person name="Badalamenti J.P."/>
            <person name="Herman A."/>
            <person name="Mangelson H."/>
            <person name="Liachko I."/>
            <person name="Sullivan S."/>
            <person name="Sone E.D."/>
            <person name="Koren S."/>
            <person name="Silverstein K.A.T."/>
            <person name="Beckman K.B."/>
            <person name="Gohl D.M."/>
        </authorList>
    </citation>
    <scope>NUCLEOTIDE SEQUENCE</scope>
    <source>
        <strain evidence="2">Duluth1</strain>
        <tissue evidence="2">Whole animal</tissue>
    </source>
</reference>
<feature type="region of interest" description="Disordered" evidence="1">
    <location>
        <begin position="289"/>
        <end position="325"/>
    </location>
</feature>
<dbReference type="Proteomes" id="UP000828390">
    <property type="component" value="Unassembled WGS sequence"/>
</dbReference>
<protein>
    <submittedName>
        <fullName evidence="2">Uncharacterized protein</fullName>
    </submittedName>
</protein>
<organism evidence="2 3">
    <name type="scientific">Dreissena polymorpha</name>
    <name type="common">Zebra mussel</name>
    <name type="synonym">Mytilus polymorpha</name>
    <dbReference type="NCBI Taxonomy" id="45954"/>
    <lineage>
        <taxon>Eukaryota</taxon>
        <taxon>Metazoa</taxon>
        <taxon>Spiralia</taxon>
        <taxon>Lophotrochozoa</taxon>
        <taxon>Mollusca</taxon>
        <taxon>Bivalvia</taxon>
        <taxon>Autobranchia</taxon>
        <taxon>Heteroconchia</taxon>
        <taxon>Euheterodonta</taxon>
        <taxon>Imparidentia</taxon>
        <taxon>Neoheterodontei</taxon>
        <taxon>Myida</taxon>
        <taxon>Dreissenoidea</taxon>
        <taxon>Dreissenidae</taxon>
        <taxon>Dreissena</taxon>
    </lineage>
</organism>
<evidence type="ECO:0000313" key="3">
    <source>
        <dbReference type="Proteomes" id="UP000828390"/>
    </source>
</evidence>
<feature type="compositionally biased region" description="Polar residues" evidence="1">
    <location>
        <begin position="235"/>
        <end position="244"/>
    </location>
</feature>
<dbReference type="OrthoDB" id="6134210at2759"/>
<accession>A0A9D4L4T3</accession>
<dbReference type="EMBL" id="JAIWYP010000003">
    <property type="protein sequence ID" value="KAH3850481.1"/>
    <property type="molecule type" value="Genomic_DNA"/>
</dbReference>
<feature type="region of interest" description="Disordered" evidence="1">
    <location>
        <begin position="234"/>
        <end position="271"/>
    </location>
</feature>
<name>A0A9D4L4T3_DREPO</name>
<comment type="caution">
    <text evidence="2">The sequence shown here is derived from an EMBL/GenBank/DDBJ whole genome shotgun (WGS) entry which is preliminary data.</text>
</comment>
<gene>
    <name evidence="2" type="ORF">DPMN_092892</name>
</gene>
<feature type="compositionally biased region" description="Pro residues" evidence="1">
    <location>
        <begin position="259"/>
        <end position="269"/>
    </location>
</feature>
<sequence length="325" mass="37172">MSKSYLHVHLPRVPMFRRPLSARTGDSRAAPKLKDTHNLNHYILITDDMLEAFKHRVAKSSKVTLKLNNVKYKERKKTLSKSQFPFVTGDRRRDMHGKCYSSLDLKDAIAHRPVRVFVDDITQCFSRSVTLNDVDDNVNVLGGDVYSGSHRWRSKHFELASQIHRSMDAEDEGNFRDTVVETVARANTTVTEQSQVLPEIRAAPCPIHTKRHEIYGAFSTDIRYPRRHTHLQFAHQANNSSSPQTKEEGKSTNVRIPDQIPPTKPPPMLPRNMSSKDYVMTWLVHGSDPSESNHFPEIIPNTMKSPNKKQKSKSESRLKRASIVD</sequence>